<dbReference type="InterPro" id="IPR001304">
    <property type="entry name" value="C-type_lectin-like"/>
</dbReference>
<dbReference type="Gene3D" id="3.10.100.10">
    <property type="entry name" value="Mannose-Binding Protein A, subunit A"/>
    <property type="match status" value="1"/>
</dbReference>
<dbReference type="SUPFAM" id="SSF56436">
    <property type="entry name" value="C-type lectin-like"/>
    <property type="match status" value="1"/>
</dbReference>
<name>A0A0M3JUD4_ANISI</name>
<dbReference type="CDD" id="cd00037">
    <property type="entry name" value="CLECT"/>
    <property type="match status" value="1"/>
</dbReference>
<dbReference type="EMBL" id="UYRR01031053">
    <property type="protein sequence ID" value="VDK44665.1"/>
    <property type="molecule type" value="Genomic_DNA"/>
</dbReference>
<dbReference type="Proteomes" id="UP000267096">
    <property type="component" value="Unassembled WGS sequence"/>
</dbReference>
<dbReference type="InterPro" id="IPR016186">
    <property type="entry name" value="C-type_lectin-like/link_sf"/>
</dbReference>
<evidence type="ECO:0000313" key="5">
    <source>
        <dbReference type="Proteomes" id="UP000267096"/>
    </source>
</evidence>
<reference evidence="6" key="1">
    <citation type="submission" date="2017-02" db="UniProtKB">
        <authorList>
            <consortium name="WormBaseParasite"/>
        </authorList>
    </citation>
    <scope>IDENTIFICATION</scope>
</reference>
<keyword evidence="2" id="KW-0732">Signal</keyword>
<feature type="coiled-coil region" evidence="1">
    <location>
        <begin position="56"/>
        <end position="83"/>
    </location>
</feature>
<dbReference type="SMART" id="SM00034">
    <property type="entry name" value="CLECT"/>
    <property type="match status" value="1"/>
</dbReference>
<dbReference type="WBParaSite" id="ASIM_0001178301-mRNA-1">
    <property type="protein sequence ID" value="ASIM_0001178301-mRNA-1"/>
    <property type="gene ID" value="ASIM_0001178301"/>
</dbReference>
<dbReference type="OrthoDB" id="5853226at2759"/>
<organism evidence="6">
    <name type="scientific">Anisakis simplex</name>
    <name type="common">Herring worm</name>
    <dbReference type="NCBI Taxonomy" id="6269"/>
    <lineage>
        <taxon>Eukaryota</taxon>
        <taxon>Metazoa</taxon>
        <taxon>Ecdysozoa</taxon>
        <taxon>Nematoda</taxon>
        <taxon>Chromadorea</taxon>
        <taxon>Rhabditida</taxon>
        <taxon>Spirurina</taxon>
        <taxon>Ascaridomorpha</taxon>
        <taxon>Ascaridoidea</taxon>
        <taxon>Anisakidae</taxon>
        <taxon>Anisakis</taxon>
        <taxon>Anisakis simplex complex</taxon>
    </lineage>
</organism>
<feature type="domain" description="C-type lectin" evidence="3">
    <location>
        <begin position="92"/>
        <end position="198"/>
    </location>
</feature>
<dbReference type="Pfam" id="PF00059">
    <property type="entry name" value="Lectin_C"/>
    <property type="match status" value="1"/>
</dbReference>
<evidence type="ECO:0000313" key="6">
    <source>
        <dbReference type="WBParaSite" id="ASIM_0001178301-mRNA-1"/>
    </source>
</evidence>
<evidence type="ECO:0000256" key="2">
    <source>
        <dbReference type="SAM" id="SignalP"/>
    </source>
</evidence>
<dbReference type="AlphaFoldDB" id="A0A0M3JUD4"/>
<keyword evidence="5" id="KW-1185">Reference proteome</keyword>
<protein>
    <submittedName>
        <fullName evidence="6">C-type lectin domain-containing protein</fullName>
    </submittedName>
</protein>
<dbReference type="PANTHER" id="PTHR22803">
    <property type="entry name" value="MANNOSE, PHOSPHOLIPASE, LECTIN RECEPTOR RELATED"/>
    <property type="match status" value="1"/>
</dbReference>
<evidence type="ECO:0000256" key="1">
    <source>
        <dbReference type="SAM" id="Coils"/>
    </source>
</evidence>
<evidence type="ECO:0000259" key="3">
    <source>
        <dbReference type="PROSITE" id="PS50041"/>
    </source>
</evidence>
<evidence type="ECO:0000313" key="4">
    <source>
        <dbReference type="EMBL" id="VDK44665.1"/>
    </source>
</evidence>
<reference evidence="4 5" key="2">
    <citation type="submission" date="2018-11" db="EMBL/GenBank/DDBJ databases">
        <authorList>
            <consortium name="Pathogen Informatics"/>
        </authorList>
    </citation>
    <scope>NUCLEOTIDE SEQUENCE [LARGE SCALE GENOMIC DNA]</scope>
</reference>
<accession>A0A0M3JUD4</accession>
<feature type="signal peptide" evidence="2">
    <location>
        <begin position="1"/>
        <end position="19"/>
    </location>
</feature>
<feature type="chain" id="PRO_5043121105" evidence="2">
    <location>
        <begin position="20"/>
        <end position="203"/>
    </location>
</feature>
<keyword evidence="1" id="KW-0175">Coiled coil</keyword>
<dbReference type="InterPro" id="IPR050111">
    <property type="entry name" value="C-type_lectin/snaclec_domain"/>
</dbReference>
<proteinExistence type="predicted"/>
<dbReference type="InterPro" id="IPR016187">
    <property type="entry name" value="CTDL_fold"/>
</dbReference>
<dbReference type="PROSITE" id="PS50041">
    <property type="entry name" value="C_TYPE_LECTIN_2"/>
    <property type="match status" value="1"/>
</dbReference>
<gene>
    <name evidence="4" type="ORF">ASIM_LOCUS11249</name>
</gene>
<sequence>MFYFQVFASLIVYACSVNAQYGMYRSDFYTFGVPEDADAAWRIWQDKLIQLEERLTLRYNHQITLLKERLDELEKQVNDLLKVSTYDWEMADSGSIYKLFTEKKSFDDAQVVCKHFGAQLAVLDSEHKNNFAKDMVNKTVKDDNQEAWIGLKTKASMGDKSTYSNFAGDQPVEGCASMNRKGKWSIKDCDQNKAFICQRITVR</sequence>